<accession>A0A4U5LS10</accession>
<comment type="caution">
    <text evidence="1">The sequence shown here is derived from an EMBL/GenBank/DDBJ whole genome shotgun (WGS) entry which is preliminary data.</text>
</comment>
<dbReference type="Proteomes" id="UP000298663">
    <property type="component" value="Unassembled WGS sequence"/>
</dbReference>
<evidence type="ECO:0000313" key="1">
    <source>
        <dbReference type="EMBL" id="TKR58804.1"/>
    </source>
</evidence>
<dbReference type="AlphaFoldDB" id="A0A4U5LS10"/>
<keyword evidence="2" id="KW-1185">Reference proteome</keyword>
<proteinExistence type="predicted"/>
<dbReference type="OrthoDB" id="10030037at2759"/>
<evidence type="ECO:0000313" key="2">
    <source>
        <dbReference type="Proteomes" id="UP000298663"/>
    </source>
</evidence>
<gene>
    <name evidence="1" type="ORF">L596_030205</name>
</gene>
<name>A0A4U5LS10_STECR</name>
<reference evidence="1 2" key="2">
    <citation type="journal article" date="2019" name="G3 (Bethesda)">
        <title>Hybrid Assembly of the Genome of the Entomopathogenic Nematode Steinernema carpocapsae Identifies the X-Chromosome.</title>
        <authorList>
            <person name="Serra L."/>
            <person name="Macchietto M."/>
            <person name="Macias-Munoz A."/>
            <person name="McGill C.J."/>
            <person name="Rodriguez I.M."/>
            <person name="Rodriguez B."/>
            <person name="Murad R."/>
            <person name="Mortazavi A."/>
        </authorList>
    </citation>
    <scope>NUCLEOTIDE SEQUENCE [LARGE SCALE GENOMIC DNA]</scope>
    <source>
        <strain evidence="1 2">ALL</strain>
    </source>
</reference>
<dbReference type="EMBL" id="AZBU02000013">
    <property type="protein sequence ID" value="TKR58804.1"/>
    <property type="molecule type" value="Genomic_DNA"/>
</dbReference>
<protein>
    <submittedName>
        <fullName evidence="1">Uncharacterized protein</fullName>
    </submittedName>
</protein>
<reference evidence="1 2" key="1">
    <citation type="journal article" date="2015" name="Genome Biol.">
        <title>Comparative genomics of Steinernema reveals deeply conserved gene regulatory networks.</title>
        <authorList>
            <person name="Dillman A.R."/>
            <person name="Macchietto M."/>
            <person name="Porter C.F."/>
            <person name="Rogers A."/>
            <person name="Williams B."/>
            <person name="Antoshechkin I."/>
            <person name="Lee M.M."/>
            <person name="Goodwin Z."/>
            <person name="Lu X."/>
            <person name="Lewis E.E."/>
            <person name="Goodrich-Blair H."/>
            <person name="Stock S.P."/>
            <person name="Adams B.J."/>
            <person name="Sternberg P.W."/>
            <person name="Mortazavi A."/>
        </authorList>
    </citation>
    <scope>NUCLEOTIDE SEQUENCE [LARGE SCALE GENOMIC DNA]</scope>
    <source>
        <strain evidence="1 2">ALL</strain>
    </source>
</reference>
<sequence>MFSPILLHASLSLVPHSAYTHPLGLSHNDEIEIDAAISLRESCAISATTFQAQSNLDACLCDSLKRVPKSYPTDGNLQETAECATGLCGCVYGVDHAHNSSINGCFLRQTDLV</sequence>
<organism evidence="1 2">
    <name type="scientific">Steinernema carpocapsae</name>
    <name type="common">Entomopathogenic nematode</name>
    <dbReference type="NCBI Taxonomy" id="34508"/>
    <lineage>
        <taxon>Eukaryota</taxon>
        <taxon>Metazoa</taxon>
        <taxon>Ecdysozoa</taxon>
        <taxon>Nematoda</taxon>
        <taxon>Chromadorea</taxon>
        <taxon>Rhabditida</taxon>
        <taxon>Tylenchina</taxon>
        <taxon>Panagrolaimomorpha</taxon>
        <taxon>Strongyloidoidea</taxon>
        <taxon>Steinernematidae</taxon>
        <taxon>Steinernema</taxon>
    </lineage>
</organism>